<dbReference type="InterPro" id="IPR035513">
    <property type="entry name" value="Invertase/methylesterase_inhib"/>
</dbReference>
<dbReference type="OrthoDB" id="1740650at2759"/>
<dbReference type="NCBIfam" id="TIGR01614">
    <property type="entry name" value="PME_inhib"/>
    <property type="match status" value="1"/>
</dbReference>
<evidence type="ECO:0000313" key="5">
    <source>
        <dbReference type="RefSeq" id="XP_021835660.1"/>
    </source>
</evidence>
<dbReference type="GO" id="GO:0009505">
    <property type="term" value="C:plant-type cell wall"/>
    <property type="evidence" value="ECO:0000318"/>
    <property type="project" value="GO_Central"/>
</dbReference>
<evidence type="ECO:0000256" key="1">
    <source>
        <dbReference type="ARBA" id="ARBA00022729"/>
    </source>
</evidence>
<proteinExistence type="predicted"/>
<dbReference type="Gene3D" id="1.20.140.40">
    <property type="entry name" value="Invertase/pectin methylesterase inhibitor family protein"/>
    <property type="match status" value="1"/>
</dbReference>
<dbReference type="GO" id="GO:0009827">
    <property type="term" value="P:plant-type cell wall modification"/>
    <property type="evidence" value="ECO:0000318"/>
    <property type="project" value="GO_Central"/>
</dbReference>
<organism evidence="4 5">
    <name type="scientific">Spinacia oleracea</name>
    <name type="common">Spinach</name>
    <dbReference type="NCBI Taxonomy" id="3562"/>
    <lineage>
        <taxon>Eukaryota</taxon>
        <taxon>Viridiplantae</taxon>
        <taxon>Streptophyta</taxon>
        <taxon>Embryophyta</taxon>
        <taxon>Tracheophyta</taxon>
        <taxon>Spermatophyta</taxon>
        <taxon>Magnoliopsida</taxon>
        <taxon>eudicotyledons</taxon>
        <taxon>Gunneridae</taxon>
        <taxon>Pentapetalae</taxon>
        <taxon>Caryophyllales</taxon>
        <taxon>Chenopodiaceae</taxon>
        <taxon>Chenopodioideae</taxon>
        <taxon>Anserineae</taxon>
        <taxon>Spinacia</taxon>
    </lineage>
</organism>
<evidence type="ECO:0000313" key="4">
    <source>
        <dbReference type="Proteomes" id="UP000813463"/>
    </source>
</evidence>
<keyword evidence="1" id="KW-0732">Signal</keyword>
<dbReference type="Proteomes" id="UP000813463">
    <property type="component" value="Chromosome 3"/>
</dbReference>
<name>A0A9R0JHU3_SPIOL</name>
<dbReference type="SUPFAM" id="SSF101148">
    <property type="entry name" value="Plant invertase/pectin methylesterase inhibitor"/>
    <property type="match status" value="1"/>
</dbReference>
<dbReference type="InterPro" id="IPR006501">
    <property type="entry name" value="Pectinesterase_inhib_dom"/>
</dbReference>
<gene>
    <name evidence="5" type="primary">LOC110775356</name>
</gene>
<dbReference type="KEGG" id="soe:110775356"/>
<dbReference type="GeneID" id="110775356"/>
<sequence length="235" mass="26170">MNNYHHQFTMQLTSNLSAAAMQLAHTSSIFFFFFSLLLLLGSIATVESTTSPNPKTPLDDFINKSCQVTLYPDLCYSSLSSSYTGDPDLGKLTYAAINISHAEAIHAADYVMTLSNKKTSTGDDEAILDCVELTEESVQQVRKSRNQMATVLRSGSRAQKKDEREKRKRRFEMSNVQTWMSAAITDQNTCIDGFSDDKGGKKDDEEEEVTMKVRMVVKFISNALALVNSFVDATL</sequence>
<keyword evidence="4" id="KW-1185">Reference proteome</keyword>
<reference evidence="4" key="1">
    <citation type="journal article" date="2021" name="Nat. Commun.">
        <title>Genomic analyses provide insights into spinach domestication and the genetic basis of agronomic traits.</title>
        <authorList>
            <person name="Cai X."/>
            <person name="Sun X."/>
            <person name="Xu C."/>
            <person name="Sun H."/>
            <person name="Wang X."/>
            <person name="Ge C."/>
            <person name="Zhang Z."/>
            <person name="Wang Q."/>
            <person name="Fei Z."/>
            <person name="Jiao C."/>
            <person name="Wang Q."/>
        </authorList>
    </citation>
    <scope>NUCLEOTIDE SEQUENCE [LARGE SCALE GENOMIC DNA]</scope>
    <source>
        <strain evidence="4">cv. Varoflay</strain>
    </source>
</reference>
<dbReference type="PANTHER" id="PTHR31080:SF64">
    <property type="entry name" value="PLANT INVERTASE_PECTIN METHYLESTERASE INHIBITOR SUPERFAMILY PROTEIN"/>
    <property type="match status" value="1"/>
</dbReference>
<feature type="domain" description="Pectinesterase inhibitor" evidence="3">
    <location>
        <begin position="57"/>
        <end position="226"/>
    </location>
</feature>
<dbReference type="Pfam" id="PF04043">
    <property type="entry name" value="PMEI"/>
    <property type="match status" value="1"/>
</dbReference>
<dbReference type="InterPro" id="IPR051955">
    <property type="entry name" value="PME_Inhibitor"/>
</dbReference>
<dbReference type="PANTHER" id="PTHR31080">
    <property type="entry name" value="PECTINESTERASE INHIBITOR-LIKE"/>
    <property type="match status" value="1"/>
</dbReference>
<reference evidence="5" key="2">
    <citation type="submission" date="2025-08" db="UniProtKB">
        <authorList>
            <consortium name="RefSeq"/>
        </authorList>
    </citation>
    <scope>IDENTIFICATION</scope>
    <source>
        <tissue evidence="5">Leaf</tissue>
    </source>
</reference>
<evidence type="ECO:0000256" key="2">
    <source>
        <dbReference type="SAM" id="MobiDB-lite"/>
    </source>
</evidence>
<dbReference type="AlphaFoldDB" id="A0A9R0JHU3"/>
<dbReference type="CDD" id="cd15798">
    <property type="entry name" value="PMEI-like_3"/>
    <property type="match status" value="1"/>
</dbReference>
<dbReference type="RefSeq" id="XP_021835660.1">
    <property type="nucleotide sequence ID" value="XM_021979968.2"/>
</dbReference>
<protein>
    <submittedName>
        <fullName evidence="5">Pectinesterase inhibitor 9-like</fullName>
    </submittedName>
</protein>
<dbReference type="GO" id="GO:0004857">
    <property type="term" value="F:enzyme inhibitor activity"/>
    <property type="evidence" value="ECO:0000318"/>
    <property type="project" value="GO_Central"/>
</dbReference>
<accession>A0A9R0JHU3</accession>
<feature type="region of interest" description="Disordered" evidence="2">
    <location>
        <begin position="144"/>
        <end position="170"/>
    </location>
</feature>
<dbReference type="SMART" id="SM00856">
    <property type="entry name" value="PMEI"/>
    <property type="match status" value="1"/>
</dbReference>
<evidence type="ECO:0000259" key="3">
    <source>
        <dbReference type="SMART" id="SM00856"/>
    </source>
</evidence>